<evidence type="ECO:0000256" key="2">
    <source>
        <dbReference type="RuleBase" id="RU003946"/>
    </source>
</evidence>
<proteinExistence type="inferred from homology"/>
<evidence type="ECO:0000256" key="3">
    <source>
        <dbReference type="SAM" id="SignalP"/>
    </source>
</evidence>
<dbReference type="RefSeq" id="WP_183671329.1">
    <property type="nucleotide sequence ID" value="NZ_BMPB01000024.1"/>
</dbReference>
<sequence length="353" mass="38267">MKNKISLFLILFLLFSSAVIARSPKNIIILIGDGMGINQVQAAYTQNGGYLNMTNRCPFSGLRQTNSANKYTTDSAAGGTAIACGEKTNNGMVGMSADSIPMNSIIRLATLKGMSTGVISTSSITDATPASFVAHQPVRSMQEEIAEDFLNSDISLFIGGGLKFFEKRKDGRNISKELTDKGYKMAYTLEDVQPVENGKLGVLMAEDGLKPVKERPANFLPDATQMALDLLSKNKKGFILMVEGSQIDWAGHNNDKEWMVNEMLDFDHAVGIALDFAERDGDTLVLITADHETGGVTIANGDYEKKEITVKYNTGGHSASPVPFFSYGSGAELFSGFKDNTASFHIMKKLLKL</sequence>
<evidence type="ECO:0000256" key="1">
    <source>
        <dbReference type="ARBA" id="ARBA00022553"/>
    </source>
</evidence>
<organism evidence="4 5">
    <name type="scientific">Parabacteroides faecis</name>
    <dbReference type="NCBI Taxonomy" id="1217282"/>
    <lineage>
        <taxon>Bacteria</taxon>
        <taxon>Pseudomonadati</taxon>
        <taxon>Bacteroidota</taxon>
        <taxon>Bacteroidia</taxon>
        <taxon>Bacteroidales</taxon>
        <taxon>Tannerellaceae</taxon>
        <taxon>Parabacteroides</taxon>
    </lineage>
</organism>
<dbReference type="EC" id="3.1.3.1" evidence="4"/>
<feature type="chain" id="PRO_5045440051" evidence="3">
    <location>
        <begin position="22"/>
        <end position="353"/>
    </location>
</feature>
<dbReference type="PANTHER" id="PTHR11596">
    <property type="entry name" value="ALKALINE PHOSPHATASE"/>
    <property type="match status" value="1"/>
</dbReference>
<dbReference type="EMBL" id="JACHOC010000005">
    <property type="protein sequence ID" value="MBB4623116.1"/>
    <property type="molecule type" value="Genomic_DNA"/>
</dbReference>
<dbReference type="CDD" id="cd16012">
    <property type="entry name" value="ALP"/>
    <property type="match status" value="1"/>
</dbReference>
<evidence type="ECO:0000313" key="4">
    <source>
        <dbReference type="EMBL" id="MBB4623116.1"/>
    </source>
</evidence>
<dbReference type="InterPro" id="IPR001952">
    <property type="entry name" value="Alkaline_phosphatase"/>
</dbReference>
<reference evidence="4 5" key="1">
    <citation type="submission" date="2020-08" db="EMBL/GenBank/DDBJ databases">
        <title>Genomic Encyclopedia of Type Strains, Phase IV (KMG-IV): sequencing the most valuable type-strain genomes for metagenomic binning, comparative biology and taxonomic classification.</title>
        <authorList>
            <person name="Goeker M."/>
        </authorList>
    </citation>
    <scope>NUCLEOTIDE SEQUENCE [LARGE SCALE GENOMIC DNA]</scope>
    <source>
        <strain evidence="4 5">DSM 102983</strain>
    </source>
</reference>
<keyword evidence="4" id="KW-0378">Hydrolase</keyword>
<dbReference type="Proteomes" id="UP000533637">
    <property type="component" value="Unassembled WGS sequence"/>
</dbReference>
<accession>A0ABR6KNL9</accession>
<dbReference type="PRINTS" id="PR00113">
    <property type="entry name" value="ALKPHPHTASE"/>
</dbReference>
<feature type="signal peptide" evidence="3">
    <location>
        <begin position="1"/>
        <end position="21"/>
    </location>
</feature>
<keyword evidence="3" id="KW-0732">Signal</keyword>
<protein>
    <submittedName>
        <fullName evidence="4">Alkaline phosphatase</fullName>
        <ecNumber evidence="4">3.1.3.1</ecNumber>
    </submittedName>
</protein>
<keyword evidence="5" id="KW-1185">Reference proteome</keyword>
<comment type="similarity">
    <text evidence="2">Belongs to the alkaline phosphatase family.</text>
</comment>
<name>A0ABR6KNL9_9BACT</name>
<dbReference type="PANTHER" id="PTHR11596:SF5">
    <property type="entry name" value="ALKALINE PHOSPHATASE"/>
    <property type="match status" value="1"/>
</dbReference>
<dbReference type="Pfam" id="PF00245">
    <property type="entry name" value="Alk_phosphatase"/>
    <property type="match status" value="1"/>
</dbReference>
<dbReference type="SUPFAM" id="SSF53649">
    <property type="entry name" value="Alkaline phosphatase-like"/>
    <property type="match status" value="1"/>
</dbReference>
<evidence type="ECO:0000313" key="5">
    <source>
        <dbReference type="Proteomes" id="UP000533637"/>
    </source>
</evidence>
<dbReference type="SMART" id="SM00098">
    <property type="entry name" value="alkPPc"/>
    <property type="match status" value="1"/>
</dbReference>
<dbReference type="Gene3D" id="3.40.720.10">
    <property type="entry name" value="Alkaline Phosphatase, subunit A"/>
    <property type="match status" value="1"/>
</dbReference>
<gene>
    <name evidence="4" type="ORF">GGQ57_003025</name>
</gene>
<keyword evidence="1" id="KW-0597">Phosphoprotein</keyword>
<dbReference type="GO" id="GO:0004035">
    <property type="term" value="F:alkaline phosphatase activity"/>
    <property type="evidence" value="ECO:0007669"/>
    <property type="project" value="UniProtKB-EC"/>
</dbReference>
<dbReference type="InterPro" id="IPR017850">
    <property type="entry name" value="Alkaline_phosphatase_core_sf"/>
</dbReference>
<comment type="caution">
    <text evidence="4">The sequence shown here is derived from an EMBL/GenBank/DDBJ whole genome shotgun (WGS) entry which is preliminary data.</text>
</comment>